<name>A0A7G9QKV7_9SPHI</name>
<reference evidence="1 2" key="1">
    <citation type="submission" date="2020-08" db="EMBL/GenBank/DDBJ databases">
        <title>Genome sequence of Pedobacter roseus KACC 11594T.</title>
        <authorList>
            <person name="Hyun D.-W."/>
            <person name="Bae J.-W."/>
        </authorList>
    </citation>
    <scope>NUCLEOTIDE SEQUENCE [LARGE SCALE GENOMIC DNA]</scope>
    <source>
        <strain evidence="1 2">KACC 11594</strain>
    </source>
</reference>
<accession>A0A7G9QKV7</accession>
<dbReference type="AlphaFoldDB" id="A0A7G9QKV7"/>
<dbReference type="Proteomes" id="UP000515806">
    <property type="component" value="Chromosome"/>
</dbReference>
<dbReference type="KEGG" id="proe:H9L23_07845"/>
<proteinExistence type="predicted"/>
<gene>
    <name evidence="1" type="ORF">H9L23_07845</name>
</gene>
<dbReference type="Pfam" id="PF11185">
    <property type="entry name" value="DUF2971"/>
    <property type="match status" value="1"/>
</dbReference>
<evidence type="ECO:0000313" key="1">
    <source>
        <dbReference type="EMBL" id="QNN43982.1"/>
    </source>
</evidence>
<organism evidence="1 2">
    <name type="scientific">Pedobacter roseus</name>
    <dbReference type="NCBI Taxonomy" id="336820"/>
    <lineage>
        <taxon>Bacteria</taxon>
        <taxon>Pseudomonadati</taxon>
        <taxon>Bacteroidota</taxon>
        <taxon>Sphingobacteriia</taxon>
        <taxon>Sphingobacteriales</taxon>
        <taxon>Sphingobacteriaceae</taxon>
        <taxon>Pedobacter</taxon>
    </lineage>
</organism>
<dbReference type="EMBL" id="CP060723">
    <property type="protein sequence ID" value="QNN43982.1"/>
    <property type="molecule type" value="Genomic_DNA"/>
</dbReference>
<dbReference type="RefSeq" id="WP_187594437.1">
    <property type="nucleotide sequence ID" value="NZ_CP060723.1"/>
</dbReference>
<evidence type="ECO:0000313" key="2">
    <source>
        <dbReference type="Proteomes" id="UP000515806"/>
    </source>
</evidence>
<sequence length="364" mass="43257">MPTRKLYKYRSLSHFLYKELDYQELYFASCTELNDPLDLRTQVEFMLEDKEHISALTHFLFRESIVLSESGDETILSNTRKVVAFCQDRPKMDNFEKELAERFTKAGKDGGFIYEDQARALTMEMVKKQHFDFKLHVNACFDRINQLIKRFLLNSYTSCFSSDPLAFLMWSHYAGSHYGICLEFTLTKNGKFPFEEMGRRKFLEGGYGRDLAKGQIETISYGENIWPVNYHDEERCINFFDFAPVFLNPDDIDLQQLSKSRWHGFADHLQNVFATKKKTWEYENEWRIIEVNFAGEKQPEERIRHYPIEALTGIYFGTNTPERDKKRIYKLMKNKGHLLNYWECKLSNSQKLISQPWEVPDEWE</sequence>
<dbReference type="InterPro" id="IPR021352">
    <property type="entry name" value="DUF2971"/>
</dbReference>
<keyword evidence="2" id="KW-1185">Reference proteome</keyword>
<protein>
    <submittedName>
        <fullName evidence="1">DUF2971 domain-containing protein</fullName>
    </submittedName>
</protein>